<keyword evidence="2" id="KW-0479">Metal-binding</keyword>
<evidence type="ECO:0000313" key="5">
    <source>
        <dbReference type="Proteomes" id="UP000245845"/>
    </source>
</evidence>
<dbReference type="AlphaFoldDB" id="A0A2Y9CA89"/>
<reference evidence="4 5" key="1">
    <citation type="submission" date="2018-05" db="EMBL/GenBank/DDBJ databases">
        <title>The Hungate 1000. A catalogue of reference genomes from the rumen microbiome.</title>
        <authorList>
            <person name="Kelly W."/>
        </authorList>
    </citation>
    <scope>NUCLEOTIDE SEQUENCE [LARGE SCALE GENOMIC DNA]</scope>
    <source>
        <strain evidence="4 5">NLAE-zl-C242</strain>
    </source>
</reference>
<dbReference type="RefSeq" id="WP_109731955.1">
    <property type="nucleotide sequence ID" value="NZ_BAAACK010000009.1"/>
</dbReference>
<dbReference type="GO" id="GO:0046872">
    <property type="term" value="F:metal ion binding"/>
    <property type="evidence" value="ECO:0007669"/>
    <property type="project" value="UniProtKB-KW"/>
</dbReference>
<dbReference type="SUPFAM" id="SSF56529">
    <property type="entry name" value="FAH"/>
    <property type="match status" value="1"/>
</dbReference>
<dbReference type="Proteomes" id="UP000245845">
    <property type="component" value="Unassembled WGS sequence"/>
</dbReference>
<evidence type="ECO:0000256" key="2">
    <source>
        <dbReference type="ARBA" id="ARBA00022723"/>
    </source>
</evidence>
<accession>A0A2Y9CA89</accession>
<keyword evidence="5" id="KW-1185">Reference proteome</keyword>
<dbReference type="PANTHER" id="PTHR11820">
    <property type="entry name" value="ACYLPYRUVASE"/>
    <property type="match status" value="1"/>
</dbReference>
<proteinExistence type="inferred from homology"/>
<dbReference type="GO" id="GO:0016853">
    <property type="term" value="F:isomerase activity"/>
    <property type="evidence" value="ECO:0007669"/>
    <property type="project" value="UniProtKB-ARBA"/>
</dbReference>
<dbReference type="GO" id="GO:0019752">
    <property type="term" value="P:carboxylic acid metabolic process"/>
    <property type="evidence" value="ECO:0007669"/>
    <property type="project" value="UniProtKB-ARBA"/>
</dbReference>
<dbReference type="EMBL" id="QGDL01000009">
    <property type="protein sequence ID" value="PWJ28138.1"/>
    <property type="molecule type" value="Genomic_DNA"/>
</dbReference>
<dbReference type="Pfam" id="PF01557">
    <property type="entry name" value="FAA_hydrolase"/>
    <property type="match status" value="1"/>
</dbReference>
<feature type="domain" description="Fumarylacetoacetase-like C-terminal" evidence="3">
    <location>
        <begin position="84"/>
        <end position="295"/>
    </location>
</feature>
<evidence type="ECO:0000259" key="3">
    <source>
        <dbReference type="Pfam" id="PF01557"/>
    </source>
</evidence>
<dbReference type="InterPro" id="IPR011234">
    <property type="entry name" value="Fumarylacetoacetase-like_C"/>
</dbReference>
<organism evidence="4 5">
    <name type="scientific">Faecalicatena orotica</name>
    <dbReference type="NCBI Taxonomy" id="1544"/>
    <lineage>
        <taxon>Bacteria</taxon>
        <taxon>Bacillati</taxon>
        <taxon>Bacillota</taxon>
        <taxon>Clostridia</taxon>
        <taxon>Lachnospirales</taxon>
        <taxon>Lachnospiraceae</taxon>
        <taxon>Faecalicatena</taxon>
    </lineage>
</organism>
<comment type="caution">
    <text evidence="4">The sequence shown here is derived from an EMBL/GenBank/DDBJ whole genome shotgun (WGS) entry which is preliminary data.</text>
</comment>
<sequence length="296" mass="33228">MRLITYRAAGASEDRLGLLDSKGEWVAPQEVLNLPYSDMNELIASMTEEERQQLSQRAEDESLFIVPADEIVLRAPIPYPKQDVICLGVNYLEHAREAARFEKDSFDIQSSYPVYFSKRVNEAAGHRQGIPAYEDIVDSLDYEAELAVIIGKDARNVREEDALDYIFGYTILNDMSARNLQTRHTQWYFGKSLDGFTPMGPAIVTKDEIMYPPKLKIQTLVNGELRQSSSTDLLIFDIGYVIHELSQGMTLKAGTIISTGTPKGVGMGFTPPRFLHKGDVIECKIEKLGTLVNQID</sequence>
<evidence type="ECO:0000256" key="1">
    <source>
        <dbReference type="ARBA" id="ARBA00010211"/>
    </source>
</evidence>
<dbReference type="InterPro" id="IPR036663">
    <property type="entry name" value="Fumarylacetoacetase_C_sf"/>
</dbReference>
<evidence type="ECO:0000313" key="4">
    <source>
        <dbReference type="EMBL" id="PWJ28138.1"/>
    </source>
</evidence>
<name>A0A2Y9CA89_9FIRM</name>
<gene>
    <name evidence="4" type="ORF">A8806_10915</name>
</gene>
<dbReference type="OrthoDB" id="9805307at2"/>
<protein>
    <submittedName>
        <fullName evidence="4">2-keto-4-pentenoate hydratase/2-oxohepta-3-ene-1,7-dioic acid hydratase in catechol pathway</fullName>
    </submittedName>
</protein>
<dbReference type="GO" id="GO:0018773">
    <property type="term" value="F:acetylpyruvate hydrolase activity"/>
    <property type="evidence" value="ECO:0007669"/>
    <property type="project" value="TreeGrafter"/>
</dbReference>
<dbReference type="Gene3D" id="3.90.850.10">
    <property type="entry name" value="Fumarylacetoacetase-like, C-terminal domain"/>
    <property type="match status" value="1"/>
</dbReference>
<comment type="similarity">
    <text evidence="1">Belongs to the FAH family.</text>
</comment>
<dbReference type="FunFam" id="3.90.850.10:FF:000002">
    <property type="entry name" value="2-hydroxyhepta-2,4-diene-1,7-dioate isomerase"/>
    <property type="match status" value="1"/>
</dbReference>
<dbReference type="PANTHER" id="PTHR11820:SF7">
    <property type="entry name" value="ACYLPYRUVASE FAHD1, MITOCHONDRIAL"/>
    <property type="match status" value="1"/>
</dbReference>